<comment type="caution">
    <text evidence="4">The sequence shown here is derived from an EMBL/GenBank/DDBJ whole genome shotgun (WGS) entry which is preliminary data.</text>
</comment>
<dbReference type="Proteomes" id="UP000789572">
    <property type="component" value="Unassembled WGS sequence"/>
</dbReference>
<dbReference type="InterPro" id="IPR011333">
    <property type="entry name" value="SKP1/BTB/POZ_sf"/>
</dbReference>
<proteinExistence type="predicted"/>
<dbReference type="AlphaFoldDB" id="A0A9N9BWR7"/>
<feature type="region of interest" description="Disordered" evidence="1">
    <location>
        <begin position="287"/>
        <end position="306"/>
    </location>
</feature>
<gene>
    <name evidence="4" type="ORF">POCULU_LOCUS6560</name>
</gene>
<feature type="domain" description="BTB" evidence="2">
    <location>
        <begin position="23"/>
        <end position="98"/>
    </location>
</feature>
<evidence type="ECO:0000259" key="3">
    <source>
        <dbReference type="PROSITE" id="PS51886"/>
    </source>
</evidence>
<sequence>MIISLKSKLSDDIKSLYEEPRDADVTIQVGEGSVSKIFRAHRLILCARSLYFSRELSYDNEDTSIEKSSFGMIIEQIQPSTFEILLEYIYTGTIDMNDDFNLYLATIDAAYYLELNYLAEEIQVCLTKKENLMRRHIVRASREASSRENLKILDEFCKEFIENSPEVIFAAEDFQDIDEATLVKLLKRDIDLSEDVIWEQVLLWGTSKRPDLRLDAVKTWSVADFDYMRKVLKDCIPLIRFFHINENAYLEKVLPFLPLLPYQLWMDLVTFKQTFGQYKPISTVLPPRNRKVSSSPDLSEESSRDRTCHLSPDIKVQYDEEIEEIEEMEEIIHYDGLVSSILTPKQKQWLMQQVALRFRRLYAIGGAIRIKATRLYIGSVYDYRPKKFHKYCDEQGPTLSVLSIKGENDEIIGGYNSSDWNKSGAFARAPESFIFALRDNGNIISCCNDINRAIYNNACFGPSFGTSDLILQHKFSLKNCSAKQSSYSKPIRESEEAFAVEEIEVFKISI</sequence>
<dbReference type="OrthoDB" id="6359816at2759"/>
<dbReference type="SUPFAM" id="SSF54695">
    <property type="entry name" value="POZ domain"/>
    <property type="match status" value="1"/>
</dbReference>
<evidence type="ECO:0000313" key="4">
    <source>
        <dbReference type="EMBL" id="CAG8582479.1"/>
    </source>
</evidence>
<dbReference type="PROSITE" id="PS51886">
    <property type="entry name" value="TLDC"/>
    <property type="match status" value="1"/>
</dbReference>
<dbReference type="PROSITE" id="PS50097">
    <property type="entry name" value="BTB"/>
    <property type="match status" value="1"/>
</dbReference>
<organism evidence="4 5">
    <name type="scientific">Paraglomus occultum</name>
    <dbReference type="NCBI Taxonomy" id="144539"/>
    <lineage>
        <taxon>Eukaryota</taxon>
        <taxon>Fungi</taxon>
        <taxon>Fungi incertae sedis</taxon>
        <taxon>Mucoromycota</taxon>
        <taxon>Glomeromycotina</taxon>
        <taxon>Glomeromycetes</taxon>
        <taxon>Paraglomerales</taxon>
        <taxon>Paraglomeraceae</taxon>
        <taxon>Paraglomus</taxon>
    </lineage>
</organism>
<dbReference type="CDD" id="cd18186">
    <property type="entry name" value="BTB_POZ_ZBTB_KLHL-like"/>
    <property type="match status" value="1"/>
</dbReference>
<dbReference type="SMART" id="SM00225">
    <property type="entry name" value="BTB"/>
    <property type="match status" value="1"/>
</dbReference>
<dbReference type="Gene3D" id="3.30.710.10">
    <property type="entry name" value="Potassium Channel Kv1.1, Chain A"/>
    <property type="match status" value="1"/>
</dbReference>
<dbReference type="EMBL" id="CAJVPJ010001237">
    <property type="protein sequence ID" value="CAG8582479.1"/>
    <property type="molecule type" value="Genomic_DNA"/>
</dbReference>
<evidence type="ECO:0000256" key="1">
    <source>
        <dbReference type="SAM" id="MobiDB-lite"/>
    </source>
</evidence>
<dbReference type="Pfam" id="PF07534">
    <property type="entry name" value="TLD"/>
    <property type="match status" value="1"/>
</dbReference>
<protein>
    <submittedName>
        <fullName evidence="4">3440_t:CDS:1</fullName>
    </submittedName>
</protein>
<accession>A0A9N9BWR7</accession>
<dbReference type="InterPro" id="IPR000210">
    <property type="entry name" value="BTB/POZ_dom"/>
</dbReference>
<dbReference type="PANTHER" id="PTHR24410:SF23">
    <property type="entry name" value="BTB DOMAIN-CONTAINING PROTEIN-RELATED"/>
    <property type="match status" value="1"/>
</dbReference>
<evidence type="ECO:0000259" key="2">
    <source>
        <dbReference type="PROSITE" id="PS50097"/>
    </source>
</evidence>
<dbReference type="Pfam" id="PF00651">
    <property type="entry name" value="BTB"/>
    <property type="match status" value="1"/>
</dbReference>
<name>A0A9N9BWR7_9GLOM</name>
<keyword evidence="5" id="KW-1185">Reference proteome</keyword>
<feature type="domain" description="TLDc" evidence="3">
    <location>
        <begin position="336"/>
        <end position="509"/>
    </location>
</feature>
<reference evidence="4" key="1">
    <citation type="submission" date="2021-06" db="EMBL/GenBank/DDBJ databases">
        <authorList>
            <person name="Kallberg Y."/>
            <person name="Tangrot J."/>
            <person name="Rosling A."/>
        </authorList>
    </citation>
    <scope>NUCLEOTIDE SEQUENCE</scope>
    <source>
        <strain evidence="4">IA702</strain>
    </source>
</reference>
<dbReference type="InterPro" id="IPR006571">
    <property type="entry name" value="TLDc_dom"/>
</dbReference>
<dbReference type="InterPro" id="IPR051481">
    <property type="entry name" value="BTB-POZ/Galectin-3-binding"/>
</dbReference>
<evidence type="ECO:0000313" key="5">
    <source>
        <dbReference type="Proteomes" id="UP000789572"/>
    </source>
</evidence>
<dbReference type="PANTHER" id="PTHR24410">
    <property type="entry name" value="HL07962P-RELATED"/>
    <property type="match status" value="1"/>
</dbReference>